<feature type="domain" description="Guanylate cyclase" evidence="1">
    <location>
        <begin position="445"/>
        <end position="560"/>
    </location>
</feature>
<comment type="caution">
    <text evidence="2">The sequence shown here is derived from an EMBL/GenBank/DDBJ whole genome shotgun (WGS) entry which is preliminary data.</text>
</comment>
<dbReference type="Gene3D" id="3.30.70.1230">
    <property type="entry name" value="Nucleotide cyclase"/>
    <property type="match status" value="1"/>
</dbReference>
<gene>
    <name evidence="2" type="ORF">DB31_8550</name>
</gene>
<sequence length="621" mass="68684">MPAPPELVWGLVADTNRWDRIVGMNPTDYRYRMLGAESEQVRARIGHAYQSWGEAEWLERGEWVEGQFIHALRRYLAGPIRESGIRAELQSVPGGSRVSVTVYAEADKPLDSRVEGRLIQAFEQGLKLYIDALARLFMRARMKVSLEPGPEPAVIQLRHLLGQLEPDGSAFGLRGLVLDKELQLRAQRFASAPVKPELRERMVRFIQEAFDDELRQIRPFELASTWDFERREVLQAFLHAARAGLYELQWQLDCPMCREGVQEVPNLDGLKREGYCVDCDRSFGLDFASNVEAIFRVSPAIRMLAPGTYSAGSPWFRPHVRANFIVAPHSRREVSLELPDSAYALRTAMLRYRTALPVKPGARLQVTLGPQTLAVAPAEGTAEGSGVSLLLVNDTPREEEFAIERVDWLPEAALGKDVLAVPDFHSLFSAEAPAVGMELSIGSMVVLFTDLTGSTSLYEQIGDARAFALIEQHFQTVARAVASHEGAVLKTMGDAVMAAFPRAGQAFAAALQMVRETEQLHSHHGLRLKVGLHEGPCLAVRANQRLDLFGSTVNLAARLQGKARGGQVVLLESLFQHPEIAERIREERLDATRFEAELRGVTERQACVAVTAVGAGGSSGL</sequence>
<dbReference type="AlphaFoldDB" id="A0A085WHN4"/>
<evidence type="ECO:0000313" key="2">
    <source>
        <dbReference type="EMBL" id="KFE67197.1"/>
    </source>
</evidence>
<dbReference type="SUPFAM" id="SSF55961">
    <property type="entry name" value="Bet v1-like"/>
    <property type="match status" value="1"/>
</dbReference>
<dbReference type="CDD" id="cd07302">
    <property type="entry name" value="CHD"/>
    <property type="match status" value="1"/>
</dbReference>
<dbReference type="SMART" id="SM00044">
    <property type="entry name" value="CYCc"/>
    <property type="match status" value="1"/>
</dbReference>
<dbReference type="PANTHER" id="PTHR43081">
    <property type="entry name" value="ADENYLATE CYCLASE, TERMINAL-DIFFERENTIATION SPECIFIC-RELATED"/>
    <property type="match status" value="1"/>
</dbReference>
<name>A0A085WHN4_9BACT</name>
<dbReference type="GO" id="GO:0006171">
    <property type="term" value="P:cAMP biosynthetic process"/>
    <property type="evidence" value="ECO:0007669"/>
    <property type="project" value="TreeGrafter"/>
</dbReference>
<reference evidence="2 3" key="1">
    <citation type="submission" date="2014-04" db="EMBL/GenBank/DDBJ databases">
        <title>Genome assembly of Hyalangium minutum DSM 14724.</title>
        <authorList>
            <person name="Sharma G."/>
            <person name="Subramanian S."/>
        </authorList>
    </citation>
    <scope>NUCLEOTIDE SEQUENCE [LARGE SCALE GENOMIC DNA]</scope>
    <source>
        <strain evidence="2 3">DSM 14724</strain>
    </source>
</reference>
<dbReference type="SUPFAM" id="SSF55073">
    <property type="entry name" value="Nucleotide cyclase"/>
    <property type="match status" value="1"/>
</dbReference>
<dbReference type="InterPro" id="IPR029787">
    <property type="entry name" value="Nucleotide_cyclase"/>
</dbReference>
<dbReference type="InterPro" id="IPR050697">
    <property type="entry name" value="Adenylyl/Guanylyl_Cyclase_3/4"/>
</dbReference>
<dbReference type="Pfam" id="PF00211">
    <property type="entry name" value="Guanylate_cyc"/>
    <property type="match status" value="1"/>
</dbReference>
<dbReference type="GO" id="GO:0004016">
    <property type="term" value="F:adenylate cyclase activity"/>
    <property type="evidence" value="ECO:0007669"/>
    <property type="project" value="UniProtKB-ARBA"/>
</dbReference>
<accession>A0A085WHN4</accession>
<dbReference type="CDD" id="cd07812">
    <property type="entry name" value="SRPBCC"/>
    <property type="match status" value="1"/>
</dbReference>
<dbReference type="PROSITE" id="PS50125">
    <property type="entry name" value="GUANYLATE_CYCLASE_2"/>
    <property type="match status" value="1"/>
</dbReference>
<evidence type="ECO:0000313" key="3">
    <source>
        <dbReference type="Proteomes" id="UP000028725"/>
    </source>
</evidence>
<keyword evidence="3" id="KW-1185">Reference proteome</keyword>
<dbReference type="Pfam" id="PF19363">
    <property type="entry name" value="DUF5939"/>
    <property type="match status" value="1"/>
</dbReference>
<dbReference type="STRING" id="394096.DB31_8550"/>
<dbReference type="InterPro" id="IPR001054">
    <property type="entry name" value="A/G_cyclase"/>
</dbReference>
<dbReference type="EMBL" id="JMCB01000008">
    <property type="protein sequence ID" value="KFE67197.1"/>
    <property type="molecule type" value="Genomic_DNA"/>
</dbReference>
<organism evidence="2 3">
    <name type="scientific">Hyalangium minutum</name>
    <dbReference type="NCBI Taxonomy" id="394096"/>
    <lineage>
        <taxon>Bacteria</taxon>
        <taxon>Pseudomonadati</taxon>
        <taxon>Myxococcota</taxon>
        <taxon>Myxococcia</taxon>
        <taxon>Myxococcales</taxon>
        <taxon>Cystobacterineae</taxon>
        <taxon>Archangiaceae</taxon>
        <taxon>Hyalangium</taxon>
    </lineage>
</organism>
<dbReference type="InterPro" id="IPR045983">
    <property type="entry name" value="GUC-dom-containing_N"/>
</dbReference>
<dbReference type="GO" id="GO:0035556">
    <property type="term" value="P:intracellular signal transduction"/>
    <property type="evidence" value="ECO:0007669"/>
    <property type="project" value="InterPro"/>
</dbReference>
<dbReference type="Gene3D" id="3.30.530.20">
    <property type="match status" value="1"/>
</dbReference>
<evidence type="ECO:0000259" key="1">
    <source>
        <dbReference type="PROSITE" id="PS50125"/>
    </source>
</evidence>
<proteinExistence type="predicted"/>
<protein>
    <submittedName>
        <fullName evidence="2">Adenylate cyclase</fullName>
    </submittedName>
</protein>
<dbReference type="InterPro" id="IPR023393">
    <property type="entry name" value="START-like_dom_sf"/>
</dbReference>
<dbReference type="Proteomes" id="UP000028725">
    <property type="component" value="Unassembled WGS sequence"/>
</dbReference>
<dbReference type="PANTHER" id="PTHR43081:SF19">
    <property type="entry name" value="PH-SENSITIVE ADENYLATE CYCLASE RV1264"/>
    <property type="match status" value="1"/>
</dbReference>